<dbReference type="Proteomes" id="UP001230268">
    <property type="component" value="Unassembled WGS sequence"/>
</dbReference>
<dbReference type="EMBL" id="JAVEPI010000003">
    <property type="protein sequence ID" value="KAK1443089.1"/>
    <property type="molecule type" value="Genomic_DNA"/>
</dbReference>
<dbReference type="InterPro" id="IPR027417">
    <property type="entry name" value="P-loop_NTPase"/>
</dbReference>
<dbReference type="Pfam" id="PF22042">
    <property type="entry name" value="EF-G_D2"/>
    <property type="match status" value="1"/>
</dbReference>
<dbReference type="GO" id="GO:0003924">
    <property type="term" value="F:GTPase activity"/>
    <property type="evidence" value="ECO:0007669"/>
    <property type="project" value="InterPro"/>
</dbReference>
<evidence type="ECO:0000256" key="2">
    <source>
        <dbReference type="ARBA" id="ARBA00022540"/>
    </source>
</evidence>
<evidence type="ECO:0000256" key="5">
    <source>
        <dbReference type="ARBA" id="ARBA00023134"/>
    </source>
</evidence>
<dbReference type="GO" id="GO:0005737">
    <property type="term" value="C:cytoplasm"/>
    <property type="evidence" value="ECO:0007669"/>
    <property type="project" value="TreeGrafter"/>
</dbReference>
<gene>
    <name evidence="7" type="ORF">BgAZ_306070</name>
</gene>
<dbReference type="Gene3D" id="3.40.50.300">
    <property type="entry name" value="P-loop containing nucleotide triphosphate hydrolases"/>
    <property type="match status" value="1"/>
</dbReference>
<dbReference type="InterPro" id="IPR005225">
    <property type="entry name" value="Small_GTP-bd"/>
</dbReference>
<dbReference type="PANTHER" id="PTHR43381">
    <property type="entry name" value="TRANSLATION INITIATION FACTOR IF-2-RELATED"/>
    <property type="match status" value="1"/>
</dbReference>
<dbReference type="PROSITE" id="PS51722">
    <property type="entry name" value="G_TR_2"/>
    <property type="match status" value="1"/>
</dbReference>
<accession>A0AAD8PDN9</accession>
<dbReference type="CDD" id="cd01887">
    <property type="entry name" value="IF2_eIF5B"/>
    <property type="match status" value="1"/>
</dbReference>
<sequence>MKLSKLQELLRRHGQSHARKQDAINLKCNIRRPPSTTETAGHTSETRKYNSTLNRLGVSALKLKVAQFIPAKGETKCTKGIRVPHRHGNYGDLTKWMDEKSNILKTSEHVVTADDMSYLRYEILGDYSRKSPVLVCPSPLHSEKSVDERLEYQLLKYEGMDPQVVDKVRELQKLLHETEKCDLGGNLKGPLNSSSHLNTAVSPAYLSFLLHRIKTLSGKREYDTDMMQTVMDVLKRGITSDVKGLGRIAPYKASHKTLLNDLSLNTDLQALMETIHTMNATAGVGGIQKPNSPSLVESKTYTDDHCKTVATDDVDYSQLFKPQDRDSKGDYDSVTVTKLSCEALASFANINAEMIREIALDLDCNPEMLSVEEASFILEELNVPYHIDFKESRHGVTMQRTKQTLVKRSLIVTIMGHVDHGKTTLLDTLQKSDIASGEAGAITQKLGAFKVMCDEGTLVFVDTPGHAAFSRMRDRGVRCADVVILVVAADDGVMPQTQEAIELIKREKMPFIVAVNKVDLDEGLHVPSMLEECGLNLDGVPVIYISAKYNRNIDKLKSELFSFAEKANLMVDAAVPGMAYIFETVLHPTWGGCLRAIIRNGTIKEGDWLVCGEQISKVKRMFDTNGTPIKVALPSDIVQISWSSDVGGCAGMPLHNCKSHIKAQRTAAFNKRLTNNAIRTSEETTVSPRLKNVPADGGNQAVDRVAGVPEIGVVLRCGDKGGLEAVMDWITEFNSIKRKTCDLSHLVERGYISAATTHEHLSQLEWEPIRVVAKNVGPFNRSDSQFVDAGISAFLGFSSCVPEGVPRPELVSTRNIIYELFNDIEKMYEFFFGERHLIKKEASMHVTQVGSITIKSAGKKQAIGTSVTSGTVRLNNPCMLIREGKTLLKNLQLLSMQSSRKQATELIKGDNNNCLVFKDCQEQVKVGDEIVSYTKEPLPPLFGVAYNCILSH</sequence>
<evidence type="ECO:0000256" key="4">
    <source>
        <dbReference type="ARBA" id="ARBA00022917"/>
    </source>
</evidence>
<dbReference type="SUPFAM" id="SSF50447">
    <property type="entry name" value="Translation proteins"/>
    <property type="match status" value="2"/>
</dbReference>
<dbReference type="InterPro" id="IPR000795">
    <property type="entry name" value="T_Tr_GTP-bd_dom"/>
</dbReference>
<evidence type="ECO:0000256" key="3">
    <source>
        <dbReference type="ARBA" id="ARBA00022741"/>
    </source>
</evidence>
<comment type="similarity">
    <text evidence="1">Belongs to the TRAFAC class translation factor GTPase superfamily. Classic translation factor GTPase family. IF-2 subfamily.</text>
</comment>
<keyword evidence="4" id="KW-0648">Protein biosynthesis</keyword>
<evidence type="ECO:0000256" key="1">
    <source>
        <dbReference type="ARBA" id="ARBA00007733"/>
    </source>
</evidence>
<keyword evidence="3" id="KW-0547">Nucleotide-binding</keyword>
<evidence type="ECO:0000259" key="6">
    <source>
        <dbReference type="PROSITE" id="PS51722"/>
    </source>
</evidence>
<dbReference type="NCBIfam" id="TIGR00231">
    <property type="entry name" value="small_GTP"/>
    <property type="match status" value="1"/>
</dbReference>
<dbReference type="InterPro" id="IPR015760">
    <property type="entry name" value="TIF_IF2"/>
</dbReference>
<keyword evidence="5" id="KW-0342">GTP-binding</keyword>
<dbReference type="Pfam" id="PF00009">
    <property type="entry name" value="GTP_EFTU"/>
    <property type="match status" value="1"/>
</dbReference>
<dbReference type="InterPro" id="IPR053905">
    <property type="entry name" value="EF-G-like_DII"/>
</dbReference>
<keyword evidence="8" id="KW-1185">Reference proteome</keyword>
<dbReference type="AlphaFoldDB" id="A0AAD8PDN9"/>
<dbReference type="InterPro" id="IPR009000">
    <property type="entry name" value="Transl_B-barrel_sf"/>
</dbReference>
<keyword evidence="2 7" id="KW-0396">Initiation factor</keyword>
<dbReference type="Gene3D" id="2.40.30.10">
    <property type="entry name" value="Translation factors"/>
    <property type="match status" value="2"/>
</dbReference>
<dbReference type="SUPFAM" id="SSF52540">
    <property type="entry name" value="P-loop containing nucleoside triphosphate hydrolases"/>
    <property type="match status" value="1"/>
</dbReference>
<name>A0AAD8PDN9_BABGI</name>
<reference evidence="7" key="1">
    <citation type="submission" date="2023-08" db="EMBL/GenBank/DDBJ databases">
        <title>Draft sequence of the Babesia gibsoni genome.</title>
        <authorList>
            <person name="Yamagishi J.Y."/>
            <person name="Xuan X.X."/>
        </authorList>
    </citation>
    <scope>NUCLEOTIDE SEQUENCE</scope>
    <source>
        <strain evidence="7">Azabu</strain>
    </source>
</reference>
<organism evidence="7 8">
    <name type="scientific">Babesia gibsoni</name>
    <dbReference type="NCBI Taxonomy" id="33632"/>
    <lineage>
        <taxon>Eukaryota</taxon>
        <taxon>Sar</taxon>
        <taxon>Alveolata</taxon>
        <taxon>Apicomplexa</taxon>
        <taxon>Aconoidasida</taxon>
        <taxon>Piroplasmida</taxon>
        <taxon>Babesiidae</taxon>
        <taxon>Babesia</taxon>
    </lineage>
</organism>
<comment type="caution">
    <text evidence="7">The sequence shown here is derived from an EMBL/GenBank/DDBJ whole genome shotgun (WGS) entry which is preliminary data.</text>
</comment>
<evidence type="ECO:0000313" key="7">
    <source>
        <dbReference type="EMBL" id="KAK1443089.1"/>
    </source>
</evidence>
<evidence type="ECO:0000313" key="8">
    <source>
        <dbReference type="Proteomes" id="UP001230268"/>
    </source>
</evidence>
<feature type="domain" description="Tr-type G" evidence="6">
    <location>
        <begin position="407"/>
        <end position="569"/>
    </location>
</feature>
<dbReference type="GO" id="GO:0003743">
    <property type="term" value="F:translation initiation factor activity"/>
    <property type="evidence" value="ECO:0007669"/>
    <property type="project" value="UniProtKB-KW"/>
</dbReference>
<protein>
    <submittedName>
        <fullName evidence="7">Translation initiation factor IF- 2</fullName>
    </submittedName>
</protein>
<proteinExistence type="inferred from homology"/>
<dbReference type="PANTHER" id="PTHR43381:SF5">
    <property type="entry name" value="TR-TYPE G DOMAIN-CONTAINING PROTEIN"/>
    <property type="match status" value="1"/>
</dbReference>
<dbReference type="GO" id="GO:0005525">
    <property type="term" value="F:GTP binding"/>
    <property type="evidence" value="ECO:0007669"/>
    <property type="project" value="UniProtKB-KW"/>
</dbReference>